<dbReference type="SMART" id="SM00342">
    <property type="entry name" value="HTH_ARAC"/>
    <property type="match status" value="1"/>
</dbReference>
<dbReference type="InterPro" id="IPR009057">
    <property type="entry name" value="Homeodomain-like_sf"/>
</dbReference>
<dbReference type="SMART" id="SM00091">
    <property type="entry name" value="PAS"/>
    <property type="match status" value="1"/>
</dbReference>
<dbReference type="InterPro" id="IPR000014">
    <property type="entry name" value="PAS"/>
</dbReference>
<evidence type="ECO:0000256" key="3">
    <source>
        <dbReference type="ARBA" id="ARBA00022991"/>
    </source>
</evidence>
<dbReference type="Proteomes" id="UP001144323">
    <property type="component" value="Unassembled WGS sequence"/>
</dbReference>
<proteinExistence type="predicted"/>
<evidence type="ECO:0000256" key="1">
    <source>
        <dbReference type="ARBA" id="ARBA00022630"/>
    </source>
</evidence>
<organism evidence="10 11">
    <name type="scientific">Methylocystis echinoides</name>
    <dbReference type="NCBI Taxonomy" id="29468"/>
    <lineage>
        <taxon>Bacteria</taxon>
        <taxon>Pseudomonadati</taxon>
        <taxon>Pseudomonadota</taxon>
        <taxon>Alphaproteobacteria</taxon>
        <taxon>Hyphomicrobiales</taxon>
        <taxon>Methylocystaceae</taxon>
        <taxon>Methylocystis</taxon>
    </lineage>
</organism>
<dbReference type="InterPro" id="IPR001610">
    <property type="entry name" value="PAC"/>
</dbReference>
<dbReference type="PROSITE" id="PS01124">
    <property type="entry name" value="HTH_ARAC_FAMILY_2"/>
    <property type="match status" value="1"/>
</dbReference>
<keyword evidence="6" id="KW-0804">Transcription</keyword>
<evidence type="ECO:0000259" key="7">
    <source>
        <dbReference type="PROSITE" id="PS01124"/>
    </source>
</evidence>
<dbReference type="PROSITE" id="PS00041">
    <property type="entry name" value="HTH_ARAC_FAMILY_1"/>
    <property type="match status" value="1"/>
</dbReference>
<dbReference type="Pfam" id="PF01965">
    <property type="entry name" value="DJ-1_PfpI"/>
    <property type="match status" value="1"/>
</dbReference>
<dbReference type="SUPFAM" id="SSF55785">
    <property type="entry name" value="PYP-like sensor domain (PAS domain)"/>
    <property type="match status" value="1"/>
</dbReference>
<dbReference type="RefSeq" id="WP_281803472.1">
    <property type="nucleotide sequence ID" value="NZ_BSEC01000001.1"/>
</dbReference>
<reference evidence="10" key="1">
    <citation type="journal article" date="2023" name="Int. J. Syst. Evol. Microbiol.">
        <title>Methylocystis iwaonis sp. nov., a type II methane-oxidizing bacterium from surface soil of a rice paddy field in Japan, and emended description of the genus Methylocystis (ex Whittenbury et al. 1970) Bowman et al. 1993.</title>
        <authorList>
            <person name="Kaise H."/>
            <person name="Sawadogo J.B."/>
            <person name="Alam M.S."/>
            <person name="Ueno C."/>
            <person name="Dianou D."/>
            <person name="Shinjo R."/>
            <person name="Asakawa S."/>
        </authorList>
    </citation>
    <scope>NUCLEOTIDE SEQUENCE</scope>
    <source>
        <strain evidence="10">LMG27198</strain>
    </source>
</reference>
<evidence type="ECO:0000313" key="10">
    <source>
        <dbReference type="EMBL" id="GLI93582.1"/>
    </source>
</evidence>
<dbReference type="InterPro" id="IPR018062">
    <property type="entry name" value="HTH_AraC-typ_CS"/>
</dbReference>
<dbReference type="CDD" id="cd00130">
    <property type="entry name" value="PAS"/>
    <property type="match status" value="1"/>
</dbReference>
<dbReference type="SUPFAM" id="SSF52317">
    <property type="entry name" value="Class I glutamine amidotransferase-like"/>
    <property type="match status" value="1"/>
</dbReference>
<feature type="domain" description="HTH araC/xylS-type" evidence="7">
    <location>
        <begin position="229"/>
        <end position="330"/>
    </location>
</feature>
<dbReference type="PANTHER" id="PTHR47429:SF2">
    <property type="entry name" value="PROTEIN TWIN LOV 1"/>
    <property type="match status" value="1"/>
</dbReference>
<dbReference type="NCBIfam" id="TIGR00229">
    <property type="entry name" value="sensory_box"/>
    <property type="match status" value="1"/>
</dbReference>
<gene>
    <name evidence="10" type="ORF">LMG27198_25740</name>
</gene>
<evidence type="ECO:0000256" key="6">
    <source>
        <dbReference type="ARBA" id="ARBA00023163"/>
    </source>
</evidence>
<dbReference type="PROSITE" id="PS50113">
    <property type="entry name" value="PAC"/>
    <property type="match status" value="1"/>
</dbReference>
<keyword evidence="5" id="KW-0238">DNA-binding</keyword>
<protein>
    <recommendedName>
        <fullName evidence="12">AraC family transcriptional regulator</fullName>
    </recommendedName>
</protein>
<dbReference type="InterPro" id="IPR002818">
    <property type="entry name" value="DJ-1/PfpI"/>
</dbReference>
<dbReference type="InterPro" id="IPR035965">
    <property type="entry name" value="PAS-like_dom_sf"/>
</dbReference>
<accession>A0A9W6GV12</accession>
<evidence type="ECO:0000313" key="11">
    <source>
        <dbReference type="Proteomes" id="UP001144323"/>
    </source>
</evidence>
<evidence type="ECO:0008006" key="12">
    <source>
        <dbReference type="Google" id="ProtNLM"/>
    </source>
</evidence>
<dbReference type="AlphaFoldDB" id="A0A9W6GV12"/>
<dbReference type="InterPro" id="IPR018060">
    <property type="entry name" value="HTH_AraC"/>
</dbReference>
<evidence type="ECO:0000256" key="5">
    <source>
        <dbReference type="ARBA" id="ARBA00023125"/>
    </source>
</evidence>
<feature type="domain" description="PAC" evidence="9">
    <location>
        <begin position="425"/>
        <end position="479"/>
    </location>
</feature>
<evidence type="ECO:0000256" key="2">
    <source>
        <dbReference type="ARBA" id="ARBA00022643"/>
    </source>
</evidence>
<name>A0A9W6GV12_9HYPH</name>
<dbReference type="Pfam" id="PF13426">
    <property type="entry name" value="PAS_9"/>
    <property type="match status" value="1"/>
</dbReference>
<keyword evidence="4" id="KW-0805">Transcription regulation</keyword>
<dbReference type="InterPro" id="IPR029062">
    <property type="entry name" value="Class_I_gatase-like"/>
</dbReference>
<dbReference type="Gene3D" id="3.40.50.880">
    <property type="match status" value="1"/>
</dbReference>
<evidence type="ECO:0000259" key="8">
    <source>
        <dbReference type="PROSITE" id="PS50112"/>
    </source>
</evidence>
<keyword evidence="11" id="KW-1185">Reference proteome</keyword>
<keyword evidence="3" id="KW-0157">Chromophore</keyword>
<sequence>MFKIVIAGLDGCLGSAFLGLCDLMSLSQRAISAASSAGAEGSPASAGFHTLTASATGQAIRDGAGVTFEVETSFEEISACDAIIVPSFAHGPDGKAPDMAPFGAAAAWLRRHHSRGALIGGCGSGVFLLGEAGLLEGRRCTTSWWHHEDLKRRYPRADTAWGARLIDDRRVITAAGPLSWIDVGLHVLKTLCGPEAGRLAADFTLGEASPKGAQSAAAYLPNVMSGSADAFLAEAERVVRQAAPDFNAQDLARALSTSERTLHRKLKQACGESPKTFIDRIRVETARTLLETSAKPVKELAASAGFIDEASFRRAFRRYAGMAPSAYRVWARAKSQDKAQMFSLRKESEFIPEILTTILDTCVNGVTLTDPDLEDAPIVYANKRFNEITGYDPKEIIGRNCRFLQREDRDQEGLRRLREAIVNRQPVEVTLRNYRRDGQLFHNKLNITPLFDAHGNLIYFLGVQYDVTDQVRAETEIGDLRAKLQSIA</sequence>
<dbReference type="SMART" id="SM00086">
    <property type="entry name" value="PAC"/>
    <property type="match status" value="1"/>
</dbReference>
<dbReference type="PANTHER" id="PTHR47429">
    <property type="entry name" value="PROTEIN TWIN LOV 1"/>
    <property type="match status" value="1"/>
</dbReference>
<dbReference type="GO" id="GO:0003700">
    <property type="term" value="F:DNA-binding transcription factor activity"/>
    <property type="evidence" value="ECO:0007669"/>
    <property type="project" value="InterPro"/>
</dbReference>
<dbReference type="PROSITE" id="PS50112">
    <property type="entry name" value="PAS"/>
    <property type="match status" value="1"/>
</dbReference>
<dbReference type="GO" id="GO:0043565">
    <property type="term" value="F:sequence-specific DNA binding"/>
    <property type="evidence" value="ECO:0007669"/>
    <property type="project" value="InterPro"/>
</dbReference>
<dbReference type="Pfam" id="PF12833">
    <property type="entry name" value="HTH_18"/>
    <property type="match status" value="1"/>
</dbReference>
<feature type="domain" description="PAS" evidence="8">
    <location>
        <begin position="351"/>
        <end position="425"/>
    </location>
</feature>
<keyword evidence="1" id="KW-0285">Flavoprotein</keyword>
<dbReference type="InterPro" id="IPR000700">
    <property type="entry name" value="PAS-assoc_C"/>
</dbReference>
<comment type="caution">
    <text evidence="10">The sequence shown here is derived from an EMBL/GenBank/DDBJ whole genome shotgun (WGS) entry which is preliminary data.</text>
</comment>
<dbReference type="Gene3D" id="1.10.10.60">
    <property type="entry name" value="Homeodomain-like"/>
    <property type="match status" value="1"/>
</dbReference>
<evidence type="ECO:0000259" key="9">
    <source>
        <dbReference type="PROSITE" id="PS50113"/>
    </source>
</evidence>
<dbReference type="SUPFAM" id="SSF46689">
    <property type="entry name" value="Homeodomain-like"/>
    <property type="match status" value="1"/>
</dbReference>
<evidence type="ECO:0000256" key="4">
    <source>
        <dbReference type="ARBA" id="ARBA00023015"/>
    </source>
</evidence>
<dbReference type="PRINTS" id="PR00032">
    <property type="entry name" value="HTHARAC"/>
</dbReference>
<dbReference type="EMBL" id="BSEC01000001">
    <property type="protein sequence ID" value="GLI93582.1"/>
    <property type="molecule type" value="Genomic_DNA"/>
</dbReference>
<keyword evidence="2" id="KW-0288">FMN</keyword>
<dbReference type="Gene3D" id="3.30.450.20">
    <property type="entry name" value="PAS domain"/>
    <property type="match status" value="1"/>
</dbReference>
<dbReference type="InterPro" id="IPR020449">
    <property type="entry name" value="Tscrpt_reg_AraC-type_HTH"/>
</dbReference>